<evidence type="ECO:0000313" key="2">
    <source>
        <dbReference type="Proteomes" id="UP001225598"/>
    </source>
</evidence>
<organism evidence="1 2">
    <name type="scientific">Corynebacterium breve</name>
    <dbReference type="NCBI Taxonomy" id="3049799"/>
    <lineage>
        <taxon>Bacteria</taxon>
        <taxon>Bacillati</taxon>
        <taxon>Actinomycetota</taxon>
        <taxon>Actinomycetes</taxon>
        <taxon>Mycobacteriales</taxon>
        <taxon>Corynebacteriaceae</taxon>
        <taxon>Corynebacterium</taxon>
    </lineage>
</organism>
<protein>
    <recommendedName>
        <fullName evidence="3">Secreted protein</fullName>
    </recommendedName>
</protein>
<name>A0ABY8VH10_9CORY</name>
<dbReference type="RefSeq" id="WP_284825867.1">
    <property type="nucleotide sequence ID" value="NZ_CP126969.1"/>
</dbReference>
<reference evidence="1 2" key="1">
    <citation type="submission" date="2023-05" db="EMBL/GenBank/DDBJ databases">
        <title>Corynebacterium suedekumii sp. nov. and Corynebacterium breve sp. nov. isolated from raw cow's milk.</title>
        <authorList>
            <person name="Baer M.K."/>
            <person name="Mehl L."/>
            <person name="Hellmuth R."/>
            <person name="Marke G."/>
            <person name="Lipski A."/>
        </authorList>
    </citation>
    <scope>NUCLEOTIDE SEQUENCE [LARGE SCALE GENOMIC DNA]</scope>
    <source>
        <strain evidence="1 2">R4</strain>
    </source>
</reference>
<dbReference type="Proteomes" id="UP001225598">
    <property type="component" value="Chromosome"/>
</dbReference>
<evidence type="ECO:0008006" key="3">
    <source>
        <dbReference type="Google" id="ProtNLM"/>
    </source>
</evidence>
<accession>A0ABY8VH10</accession>
<proteinExistence type="predicted"/>
<evidence type="ECO:0000313" key="1">
    <source>
        <dbReference type="EMBL" id="WIM68372.1"/>
    </source>
</evidence>
<sequence>MRNPQILFPGFSKSLRRPLLILAVAVGLIAGMLGALPNQTSTANAQEAAEEGWWGTVWANGVTVIDEYTLELNMTNSDGCAVSYHPVLTETAGTVEITMQRNEVPRDPNFMCSMALRPFTLTIDLEQPLNGREIYIDGVLFDPVYPEPVVEEPVRNEFYDGYRVEAIDQYNLNVSKWHHNGCGPDNYPLVLETAQTVKIYMMGNYPPRSRDIMCTQAFREFSFGVTLDQPLGDRTVIIDGVDYTPAAS</sequence>
<keyword evidence="2" id="KW-1185">Reference proteome</keyword>
<dbReference type="EMBL" id="CP126969">
    <property type="protein sequence ID" value="WIM68372.1"/>
    <property type="molecule type" value="Genomic_DNA"/>
</dbReference>
<gene>
    <name evidence="1" type="ORF">QP027_02965</name>
</gene>